<keyword evidence="2" id="KW-1185">Reference proteome</keyword>
<dbReference type="AlphaFoldDB" id="A0A6J1NV63"/>
<dbReference type="RefSeq" id="XP_023947266.2">
    <property type="nucleotide sequence ID" value="XM_024091498.2"/>
</dbReference>
<sequence>MSVLRLLKLLPASCAVRNSVALTSGPLSPSTLKQRLRNFADTPKRDPTRKVMAHGTEDEVRVRVRRARPADVSRVTRFVRENACLAWPGLVNGSETPNLIILSDYVARMLAQGHTMLAEQQADKRGWSQIRGLALSSSTCSWDAQLLEKWAQCMRCPKTRKLMLFSAHCLQAPDLHDKYKVHKVLQVVLMVPLDAPKSSEIVQMLVRNSIQRGREMGFSLLRFDVTEYSIAKALEDLQLKKEYELNYEVLPDVIKIYSTDNKEDTIQPNGKILTVYTFSLTDKEN</sequence>
<accession>A0A6J1NV63</accession>
<gene>
    <name evidence="3" type="primary">LOC112052429</name>
</gene>
<evidence type="ECO:0000313" key="2">
    <source>
        <dbReference type="Proteomes" id="UP001652582"/>
    </source>
</evidence>
<dbReference type="GeneID" id="112052429"/>
<proteinExistence type="predicted"/>
<organism evidence="2 3">
    <name type="scientific">Bicyclus anynana</name>
    <name type="common">Squinting bush brown butterfly</name>
    <dbReference type="NCBI Taxonomy" id="110368"/>
    <lineage>
        <taxon>Eukaryota</taxon>
        <taxon>Metazoa</taxon>
        <taxon>Ecdysozoa</taxon>
        <taxon>Arthropoda</taxon>
        <taxon>Hexapoda</taxon>
        <taxon>Insecta</taxon>
        <taxon>Pterygota</taxon>
        <taxon>Neoptera</taxon>
        <taxon>Endopterygota</taxon>
        <taxon>Lepidoptera</taxon>
        <taxon>Glossata</taxon>
        <taxon>Ditrysia</taxon>
        <taxon>Papilionoidea</taxon>
        <taxon>Nymphalidae</taxon>
        <taxon>Satyrinae</taxon>
        <taxon>Satyrini</taxon>
        <taxon>Mycalesina</taxon>
        <taxon>Bicyclus</taxon>
    </lineage>
</organism>
<dbReference type="KEGG" id="bany:112052429"/>
<dbReference type="OrthoDB" id="8193799at2759"/>
<name>A0A6J1NV63_BICAN</name>
<feature type="signal peptide" evidence="1">
    <location>
        <begin position="1"/>
        <end position="15"/>
    </location>
</feature>
<feature type="chain" id="PRO_5046726656" evidence="1">
    <location>
        <begin position="16"/>
        <end position="285"/>
    </location>
</feature>
<evidence type="ECO:0000313" key="3">
    <source>
        <dbReference type="RefSeq" id="XP_023947266.2"/>
    </source>
</evidence>
<reference evidence="3" key="1">
    <citation type="submission" date="2025-08" db="UniProtKB">
        <authorList>
            <consortium name="RefSeq"/>
        </authorList>
    </citation>
    <scope>IDENTIFICATION</scope>
</reference>
<dbReference type="Proteomes" id="UP001652582">
    <property type="component" value="Chromosome 6"/>
</dbReference>
<dbReference type="Gene3D" id="3.40.630.30">
    <property type="match status" value="1"/>
</dbReference>
<keyword evidence="1" id="KW-0732">Signal</keyword>
<evidence type="ECO:0000256" key="1">
    <source>
        <dbReference type="SAM" id="SignalP"/>
    </source>
</evidence>
<protein>
    <submittedName>
        <fullName evidence="3">Uncharacterized protein LOC112052429</fullName>
    </submittedName>
</protein>